<dbReference type="GO" id="GO:0016740">
    <property type="term" value="F:transferase activity"/>
    <property type="evidence" value="ECO:0007669"/>
    <property type="project" value="UniProtKB-KW"/>
</dbReference>
<accession>A0A3M2KNZ6</accession>
<keyword evidence="1" id="KW-0808">Transferase</keyword>
<evidence type="ECO:0000313" key="1">
    <source>
        <dbReference type="EMBL" id="RMI26811.1"/>
    </source>
</evidence>
<dbReference type="Proteomes" id="UP000278673">
    <property type="component" value="Unassembled WGS sequence"/>
</dbReference>
<dbReference type="Gene3D" id="3.90.1150.180">
    <property type="match status" value="1"/>
</dbReference>
<protein>
    <submittedName>
        <fullName evidence="1">L-seryl-tRNA(Sec) selenium transferase</fullName>
    </submittedName>
</protein>
<proteinExistence type="predicted"/>
<keyword evidence="2" id="KW-1185">Reference proteome</keyword>
<name>A0A3M2KNZ6_9ACTN</name>
<reference evidence="1 2" key="1">
    <citation type="submission" date="2018-10" db="EMBL/GenBank/DDBJ databases">
        <title>Isolation, diversity and antifungal activity of actinobacteria from wheat.</title>
        <authorList>
            <person name="Han C."/>
        </authorList>
    </citation>
    <scope>NUCLEOTIDE SEQUENCE [LARGE SCALE GENOMIC DNA]</scope>
    <source>
        <strain evidence="1 2">NEAU-YY642</strain>
    </source>
</reference>
<sequence length="66" mass="6469">GAPGVALPSAAVALPAGLAAPLRAGRPAVVGRVHGDRLLLDLRTVPEEDDATLLAAVLAVGPGERA</sequence>
<dbReference type="AlphaFoldDB" id="A0A3M2KNZ6"/>
<dbReference type="EMBL" id="RFFJ01000370">
    <property type="protein sequence ID" value="RMI26811.1"/>
    <property type="molecule type" value="Genomic_DNA"/>
</dbReference>
<feature type="non-terminal residue" evidence="1">
    <location>
        <position position="1"/>
    </location>
</feature>
<gene>
    <name evidence="1" type="ORF">EBN88_29685</name>
</gene>
<comment type="caution">
    <text evidence="1">The sequence shown here is derived from an EMBL/GenBank/DDBJ whole genome shotgun (WGS) entry which is preliminary data.</text>
</comment>
<organism evidence="1 2">
    <name type="scientific">Streptomyces triticirhizae</name>
    <dbReference type="NCBI Taxonomy" id="2483353"/>
    <lineage>
        <taxon>Bacteria</taxon>
        <taxon>Bacillati</taxon>
        <taxon>Actinomycetota</taxon>
        <taxon>Actinomycetes</taxon>
        <taxon>Kitasatosporales</taxon>
        <taxon>Streptomycetaceae</taxon>
        <taxon>Streptomyces</taxon>
    </lineage>
</organism>
<evidence type="ECO:0000313" key="2">
    <source>
        <dbReference type="Proteomes" id="UP000278673"/>
    </source>
</evidence>